<feature type="transmembrane region" description="Helical" evidence="6">
    <location>
        <begin position="377"/>
        <end position="401"/>
    </location>
</feature>
<evidence type="ECO:0000256" key="3">
    <source>
        <dbReference type="ARBA" id="ARBA00022692"/>
    </source>
</evidence>
<dbReference type="InterPro" id="IPR035681">
    <property type="entry name" value="ComA-like_MBL"/>
</dbReference>
<dbReference type="OrthoDB" id="9761531at2"/>
<evidence type="ECO:0000313" key="8">
    <source>
        <dbReference type="EMBL" id="SCC10753.1"/>
    </source>
</evidence>
<evidence type="ECO:0000256" key="4">
    <source>
        <dbReference type="ARBA" id="ARBA00022989"/>
    </source>
</evidence>
<evidence type="ECO:0000313" key="9">
    <source>
        <dbReference type="Proteomes" id="UP000199268"/>
    </source>
</evidence>
<keyword evidence="9" id="KW-1185">Reference proteome</keyword>
<feature type="transmembrane region" description="Helical" evidence="6">
    <location>
        <begin position="461"/>
        <end position="477"/>
    </location>
</feature>
<feature type="transmembrane region" description="Helical" evidence="6">
    <location>
        <begin position="436"/>
        <end position="456"/>
    </location>
</feature>
<dbReference type="SMART" id="SM00849">
    <property type="entry name" value="Lactamase_B"/>
    <property type="match status" value="1"/>
</dbReference>
<reference evidence="9" key="1">
    <citation type="submission" date="2016-08" db="EMBL/GenBank/DDBJ databases">
        <authorList>
            <person name="Varghese N."/>
            <person name="Submissions Spin"/>
        </authorList>
    </citation>
    <scope>NUCLEOTIDE SEQUENCE [LARGE SCALE GENOMIC DNA]</scope>
    <source>
        <strain evidence="9">R-53094</strain>
    </source>
</reference>
<dbReference type="AlphaFoldDB" id="A0A1C4BVI8"/>
<feature type="domain" description="Metallo-beta-lactamase" evidence="7">
    <location>
        <begin position="492"/>
        <end position="699"/>
    </location>
</feature>
<dbReference type="CDD" id="cd07731">
    <property type="entry name" value="ComA-like_MBL-fold"/>
    <property type="match status" value="1"/>
</dbReference>
<dbReference type="PANTHER" id="PTHR30619:SF7">
    <property type="entry name" value="BETA-LACTAMASE DOMAIN PROTEIN"/>
    <property type="match status" value="1"/>
</dbReference>
<comment type="subcellular location">
    <subcellularLocation>
        <location evidence="1">Cell membrane</location>
        <topology evidence="1">Multi-pass membrane protein</topology>
    </subcellularLocation>
</comment>
<sequence length="749" mass="85477">MMSGYLLVSSLCLAAVNLILLFQVWWLLPFLLWFLALLYFKFSKPFLSTMIIASGVVYFLCWQVKINQLIEQPLGNVAIKAIIHPDDVQFKDGKVIGTAQLLSNETVRIFFDNQDDVVHFTSNTSRAILIQGMGEVERIKTARNEFSFNPRSYWRSRGIVHRVKFKKLKVLGYAKPNNFLLLIKWTVHSYHYFLTNWFEQLPTGLRDYGETLLLGYTRPDFYSDNEGIQLLGLMNLFSISGFQVTGIYQIWRHVARRCGVQREHSLIIVQVLLVILWLFAGGVQSLVRPILLGISQAWRELHWLTIDVKDAWGISLIGGLLIEPGVLYNLGGQLSYLLTFGLLWLSDRPGWYQSIWLSFFILPILLWHTFSWHPISLVANLCIVPLFTWLVIPTILIGIAASCMQLTLVRDVCEMLINGIQCCIGFGEKIPGELLFGRPPLIMCVLITVLTLGWLIYSKRLLAIVICFLYLIVWWIPQGFPGGFVAFFDVGQGDATILRPKNNDVTMVDVGGQFQMLQNRQQNINDSAKNYQVEELARFLKGHAINRIHRLVLTHKDFDHIGNLSSFLDVVQVDNVYVPSGMEKQTTFKKLLHPHLEKGLHVMPVVVGKKLSNNILICHPMAEGNGENDDSVSLYVDYGNLSLMMTGDLSKSGEQKIIEHFKFPKVDILKFGHHGSKTSTDDKFVNQLQPDVGIVSAGVNNRYHHPNIETLMTAKKYHLKVYNTADKGMVKIEWGIFRKYRIKSFLQLN</sequence>
<feature type="transmembrane region" description="Helical" evidence="6">
    <location>
        <begin position="266"/>
        <end position="291"/>
    </location>
</feature>
<evidence type="ECO:0000256" key="6">
    <source>
        <dbReference type="SAM" id="Phobius"/>
    </source>
</evidence>
<dbReference type="Gene3D" id="3.60.15.10">
    <property type="entry name" value="Ribonuclease Z/Hydroxyacylglutathione hydrolase-like"/>
    <property type="match status" value="1"/>
</dbReference>
<proteinExistence type="predicted"/>
<dbReference type="RefSeq" id="WP_092463697.1">
    <property type="nucleotide sequence ID" value="NZ_BJEE01000009.1"/>
</dbReference>
<feature type="transmembrane region" description="Helical" evidence="6">
    <location>
        <begin position="12"/>
        <end position="40"/>
    </location>
</feature>
<dbReference type="InterPro" id="IPR001279">
    <property type="entry name" value="Metallo-B-lactamas"/>
</dbReference>
<organism evidence="8 9">
    <name type="scientific">Weissella bombi</name>
    <dbReference type="NCBI Taxonomy" id="1505725"/>
    <lineage>
        <taxon>Bacteria</taxon>
        <taxon>Bacillati</taxon>
        <taxon>Bacillota</taxon>
        <taxon>Bacilli</taxon>
        <taxon>Lactobacillales</taxon>
        <taxon>Lactobacillaceae</taxon>
        <taxon>Weissella</taxon>
    </lineage>
</organism>
<dbReference type="Pfam" id="PF00753">
    <property type="entry name" value="Lactamase_B"/>
    <property type="match status" value="1"/>
</dbReference>
<dbReference type="SUPFAM" id="SSF56281">
    <property type="entry name" value="Metallo-hydrolase/oxidoreductase"/>
    <property type="match status" value="1"/>
</dbReference>
<keyword evidence="4 6" id="KW-1133">Transmembrane helix</keyword>
<gene>
    <name evidence="8" type="ORF">GA0061074_11614</name>
</gene>
<feature type="transmembrane region" description="Helical" evidence="6">
    <location>
        <begin position="351"/>
        <end position="370"/>
    </location>
</feature>
<keyword evidence="5 6" id="KW-0472">Membrane</keyword>
<dbReference type="STRING" id="1505725.GA0061074_11614"/>
<name>A0A1C4BVI8_9LACO</name>
<dbReference type="NCBIfam" id="TIGR00360">
    <property type="entry name" value="ComEC_N-term"/>
    <property type="match status" value="1"/>
</dbReference>
<evidence type="ECO:0000256" key="5">
    <source>
        <dbReference type="ARBA" id="ARBA00023136"/>
    </source>
</evidence>
<feature type="transmembrane region" description="Helical" evidence="6">
    <location>
        <begin position="46"/>
        <end position="64"/>
    </location>
</feature>
<keyword evidence="2" id="KW-1003">Cell membrane</keyword>
<dbReference type="GO" id="GO:0005886">
    <property type="term" value="C:plasma membrane"/>
    <property type="evidence" value="ECO:0007669"/>
    <property type="project" value="UniProtKB-SubCell"/>
</dbReference>
<accession>A0A1C4BVI8</accession>
<evidence type="ECO:0000259" key="7">
    <source>
        <dbReference type="SMART" id="SM00849"/>
    </source>
</evidence>
<evidence type="ECO:0000256" key="2">
    <source>
        <dbReference type="ARBA" id="ARBA00022475"/>
    </source>
</evidence>
<evidence type="ECO:0000256" key="1">
    <source>
        <dbReference type="ARBA" id="ARBA00004651"/>
    </source>
</evidence>
<dbReference type="InterPro" id="IPR052159">
    <property type="entry name" value="Competence_DNA_uptake"/>
</dbReference>
<protein>
    <submittedName>
        <fullName evidence="8">Competence protein ComEC</fullName>
    </submittedName>
</protein>
<dbReference type="Pfam" id="PF03772">
    <property type="entry name" value="Competence"/>
    <property type="match status" value="1"/>
</dbReference>
<dbReference type="EMBL" id="FMAO01000016">
    <property type="protein sequence ID" value="SCC10753.1"/>
    <property type="molecule type" value="Genomic_DNA"/>
</dbReference>
<dbReference type="Proteomes" id="UP000199268">
    <property type="component" value="Unassembled WGS sequence"/>
</dbReference>
<dbReference type="InterPro" id="IPR004477">
    <property type="entry name" value="ComEC_N"/>
</dbReference>
<keyword evidence="3 6" id="KW-0812">Transmembrane</keyword>
<dbReference type="InterPro" id="IPR036866">
    <property type="entry name" value="RibonucZ/Hydroxyglut_hydro"/>
</dbReference>
<dbReference type="PANTHER" id="PTHR30619">
    <property type="entry name" value="DNA INTERNALIZATION/COMPETENCE PROTEIN COMEC/REC2"/>
    <property type="match status" value="1"/>
</dbReference>